<dbReference type="EnsemblMetazoa" id="PPA18490.1">
    <property type="protein sequence ID" value="PPA18490.1"/>
    <property type="gene ID" value="WBGene00108044"/>
</dbReference>
<dbReference type="Proteomes" id="UP000005239">
    <property type="component" value="Unassembled WGS sequence"/>
</dbReference>
<evidence type="ECO:0000313" key="2">
    <source>
        <dbReference type="EnsemblMetazoa" id="PPA18490.1"/>
    </source>
</evidence>
<dbReference type="InterPro" id="IPR035979">
    <property type="entry name" value="RBD_domain_sf"/>
</dbReference>
<reference evidence="2" key="2">
    <citation type="submission" date="2022-06" db="UniProtKB">
        <authorList>
            <consortium name="EnsemblMetazoa"/>
        </authorList>
    </citation>
    <scope>IDENTIFICATION</scope>
    <source>
        <strain evidence="2">PS312</strain>
    </source>
</reference>
<name>A0A2A6CZ40_PRIPA</name>
<dbReference type="AlphaFoldDB" id="A0A2A6CZ40"/>
<feature type="compositionally biased region" description="Acidic residues" evidence="1">
    <location>
        <begin position="143"/>
        <end position="167"/>
    </location>
</feature>
<evidence type="ECO:0000256" key="1">
    <source>
        <dbReference type="SAM" id="MobiDB-lite"/>
    </source>
</evidence>
<dbReference type="SUPFAM" id="SSF54928">
    <property type="entry name" value="RNA-binding domain, RBD"/>
    <property type="match status" value="1"/>
</dbReference>
<dbReference type="InterPro" id="IPR012677">
    <property type="entry name" value="Nucleotide-bd_a/b_plait_sf"/>
</dbReference>
<dbReference type="GO" id="GO:0003676">
    <property type="term" value="F:nucleic acid binding"/>
    <property type="evidence" value="ECO:0007669"/>
    <property type="project" value="InterPro"/>
</dbReference>
<feature type="region of interest" description="Disordered" evidence="1">
    <location>
        <begin position="138"/>
        <end position="167"/>
    </location>
</feature>
<reference evidence="3" key="1">
    <citation type="journal article" date="2008" name="Nat. Genet.">
        <title>The Pristionchus pacificus genome provides a unique perspective on nematode lifestyle and parasitism.</title>
        <authorList>
            <person name="Dieterich C."/>
            <person name="Clifton S.W."/>
            <person name="Schuster L.N."/>
            <person name="Chinwalla A."/>
            <person name="Delehaunty K."/>
            <person name="Dinkelacker I."/>
            <person name="Fulton L."/>
            <person name="Fulton R."/>
            <person name="Godfrey J."/>
            <person name="Minx P."/>
            <person name="Mitreva M."/>
            <person name="Roeseler W."/>
            <person name="Tian H."/>
            <person name="Witte H."/>
            <person name="Yang S.P."/>
            <person name="Wilson R.K."/>
            <person name="Sommer R.J."/>
        </authorList>
    </citation>
    <scope>NUCLEOTIDE SEQUENCE [LARGE SCALE GENOMIC DNA]</scope>
    <source>
        <strain evidence="3">PS312</strain>
    </source>
</reference>
<keyword evidence="3" id="KW-1185">Reference proteome</keyword>
<organism evidence="2 3">
    <name type="scientific">Pristionchus pacificus</name>
    <name type="common">Parasitic nematode worm</name>
    <dbReference type="NCBI Taxonomy" id="54126"/>
    <lineage>
        <taxon>Eukaryota</taxon>
        <taxon>Metazoa</taxon>
        <taxon>Ecdysozoa</taxon>
        <taxon>Nematoda</taxon>
        <taxon>Chromadorea</taxon>
        <taxon>Rhabditida</taxon>
        <taxon>Rhabditina</taxon>
        <taxon>Diplogasteromorpha</taxon>
        <taxon>Diplogasteroidea</taxon>
        <taxon>Neodiplogasteridae</taxon>
        <taxon>Pristionchus</taxon>
    </lineage>
</organism>
<dbReference type="OrthoDB" id="431068at2759"/>
<proteinExistence type="predicted"/>
<accession>A0A2A6CZ40</accession>
<sequence length="414" mass="47302">MSSLLSSRILIETASMDELILDLEMPRPINIYHWVVRVIEGDIFVGGNEDKIDPHNNYNSFLWSSPIDRVQTDRWRIPKQRFVIDKALPPRLPRVFRLCGAFSQERIGPLGTTIELFDMFAHGFKDDWRDVVRAETQRQAEMQENDVIDEEEEVDGNEREDGDDEQEPEVVVDLFDDVGQRPDDIDPIGNGDLMDQVNGEVMDQVNGEVIDDDVIEEQRGGDGDYDDVVILHNVQQLIPLVDIADDLPAERNPEILVIDDDDDVIVVDQANGQPQAAGLLGAREDRDRRHAVRQEEGIRPLAPHQWMNDGRVVRGNVIFNDNKTVLIKGLKYSDTSEEVSAFFNPLILETVHVGFYSGRLTGCMVAKFLTPEMAVQAVAMSRIYKHRFVRIFSKDNWPHSEKKKYFFPTLPIDH</sequence>
<gene>
    <name evidence="2" type="primary">WBGene00108044</name>
</gene>
<protein>
    <submittedName>
        <fullName evidence="2">Uncharacterized protein</fullName>
    </submittedName>
</protein>
<accession>A0A8R1UFQ8</accession>
<evidence type="ECO:0000313" key="3">
    <source>
        <dbReference type="Proteomes" id="UP000005239"/>
    </source>
</evidence>
<dbReference type="Gene3D" id="3.30.70.330">
    <property type="match status" value="1"/>
</dbReference>